<dbReference type="Pfam" id="PF00005">
    <property type="entry name" value="ABC_tran"/>
    <property type="match status" value="2"/>
</dbReference>
<evidence type="ECO:0000256" key="5">
    <source>
        <dbReference type="ARBA" id="ARBA00022801"/>
    </source>
</evidence>
<evidence type="ECO:0000256" key="7">
    <source>
        <dbReference type="ARBA" id="ARBA00023125"/>
    </source>
</evidence>
<evidence type="ECO:0000256" key="3">
    <source>
        <dbReference type="ARBA" id="ARBA00022741"/>
    </source>
</evidence>
<evidence type="ECO:0000313" key="14">
    <source>
        <dbReference type="EMBL" id="TQV70841.1"/>
    </source>
</evidence>
<keyword evidence="6 11" id="KW-0067">ATP-binding</keyword>
<dbReference type="HAMAP" id="MF_00848">
    <property type="entry name" value="Uup"/>
    <property type="match status" value="1"/>
</dbReference>
<evidence type="ECO:0000256" key="10">
    <source>
        <dbReference type="ARBA" id="ARBA00061478"/>
    </source>
</evidence>
<evidence type="ECO:0000256" key="9">
    <source>
        <dbReference type="ARBA" id="ARBA00049360"/>
    </source>
</evidence>
<evidence type="ECO:0000256" key="2">
    <source>
        <dbReference type="ARBA" id="ARBA00022737"/>
    </source>
</evidence>
<dbReference type="Gene3D" id="1.10.287.380">
    <property type="entry name" value="Valyl-tRNA synthetase, C-terminal domain"/>
    <property type="match status" value="1"/>
</dbReference>
<comment type="catalytic activity">
    <reaction evidence="9 11">
        <text>ATP + H2O = ADP + phosphate + H(+)</text>
        <dbReference type="Rhea" id="RHEA:13065"/>
        <dbReference type="ChEBI" id="CHEBI:15377"/>
        <dbReference type="ChEBI" id="CHEBI:15378"/>
        <dbReference type="ChEBI" id="CHEBI:30616"/>
        <dbReference type="ChEBI" id="CHEBI:43474"/>
        <dbReference type="ChEBI" id="CHEBI:456216"/>
    </reaction>
</comment>
<dbReference type="InterPro" id="IPR003439">
    <property type="entry name" value="ABC_transporter-like_ATP-bd"/>
</dbReference>
<dbReference type="Pfam" id="PF16326">
    <property type="entry name" value="ABC_tran_CTD"/>
    <property type="match status" value="1"/>
</dbReference>
<dbReference type="EMBL" id="VHSH01000015">
    <property type="protein sequence ID" value="TQV70841.1"/>
    <property type="molecule type" value="Genomic_DNA"/>
</dbReference>
<evidence type="ECO:0000256" key="1">
    <source>
        <dbReference type="ARBA" id="ARBA00022490"/>
    </source>
</evidence>
<dbReference type="GO" id="GO:0005737">
    <property type="term" value="C:cytoplasm"/>
    <property type="evidence" value="ECO:0007669"/>
    <property type="project" value="UniProtKB-SubCell"/>
</dbReference>
<dbReference type="FunFam" id="3.40.50.300:FF:000309">
    <property type="entry name" value="ABC transporter ATP-binding protein"/>
    <property type="match status" value="1"/>
</dbReference>
<dbReference type="PANTHER" id="PTHR42855">
    <property type="entry name" value="ABC TRANSPORTER ATP-BINDING SUBUNIT"/>
    <property type="match status" value="1"/>
</dbReference>
<keyword evidence="11" id="KW-0175">Coiled coil</keyword>
<keyword evidence="3 11" id="KW-0547">Nucleotide-binding</keyword>
<feature type="domain" description="ABC transporter" evidence="13">
    <location>
        <begin position="5"/>
        <end position="223"/>
    </location>
</feature>
<evidence type="ECO:0000313" key="15">
    <source>
        <dbReference type="Proteomes" id="UP000315252"/>
    </source>
</evidence>
<dbReference type="PROSITE" id="PS00211">
    <property type="entry name" value="ABC_TRANSPORTER_1"/>
    <property type="match status" value="1"/>
</dbReference>
<evidence type="ECO:0000256" key="11">
    <source>
        <dbReference type="HAMAP-Rule" id="MF_00848"/>
    </source>
</evidence>
<dbReference type="OrthoDB" id="9762369at2"/>
<dbReference type="GO" id="GO:0043022">
    <property type="term" value="F:ribosome binding"/>
    <property type="evidence" value="ECO:0007669"/>
    <property type="project" value="UniProtKB-UniRule"/>
</dbReference>
<organism evidence="14 15">
    <name type="scientific">Denitrobaculum tricleocarpae</name>
    <dbReference type="NCBI Taxonomy" id="2591009"/>
    <lineage>
        <taxon>Bacteria</taxon>
        <taxon>Pseudomonadati</taxon>
        <taxon>Pseudomonadota</taxon>
        <taxon>Alphaproteobacteria</taxon>
        <taxon>Rhodospirillales</taxon>
        <taxon>Rhodospirillaceae</taxon>
        <taxon>Denitrobaculum</taxon>
    </lineage>
</organism>
<accession>A0A545T0X0</accession>
<keyword evidence="7 11" id="KW-0238">DNA-binding</keyword>
<dbReference type="InterPro" id="IPR017871">
    <property type="entry name" value="ABC_transporter-like_CS"/>
</dbReference>
<evidence type="ECO:0000256" key="4">
    <source>
        <dbReference type="ARBA" id="ARBA00022763"/>
    </source>
</evidence>
<feature type="region of interest" description="Disordered" evidence="12">
    <location>
        <begin position="509"/>
        <end position="548"/>
    </location>
</feature>
<gene>
    <name evidence="11" type="primary">uup</name>
    <name evidence="14" type="ORF">FKG95_27375</name>
</gene>
<evidence type="ECO:0000256" key="12">
    <source>
        <dbReference type="SAM" id="MobiDB-lite"/>
    </source>
</evidence>
<dbReference type="SUPFAM" id="SSF52540">
    <property type="entry name" value="P-loop containing nucleoside triphosphate hydrolases"/>
    <property type="match status" value="2"/>
</dbReference>
<proteinExistence type="inferred from homology"/>
<comment type="similarity">
    <text evidence="10 11">Belongs to the ABC transporter superfamily. ABCF family. Uup subfamily.</text>
</comment>
<evidence type="ECO:0000256" key="8">
    <source>
        <dbReference type="ARBA" id="ARBA00023204"/>
    </source>
</evidence>
<comment type="function">
    <text evidence="11">Probably plays a role in ribosome assembly or function. May be involved in resolution of branched DNA intermediates that result from template switching in postreplication gaps. Binds DNA and has ATPase activity.</text>
</comment>
<dbReference type="InterPro" id="IPR003593">
    <property type="entry name" value="AAA+_ATPase"/>
</dbReference>
<dbReference type="Gene3D" id="3.40.50.300">
    <property type="entry name" value="P-loop containing nucleotide triphosphate hydrolases"/>
    <property type="match status" value="2"/>
</dbReference>
<dbReference type="RefSeq" id="WP_142899648.1">
    <property type="nucleotide sequence ID" value="NZ_ML660066.1"/>
</dbReference>
<dbReference type="GO" id="GO:0006281">
    <property type="term" value="P:DNA repair"/>
    <property type="evidence" value="ECO:0007669"/>
    <property type="project" value="UniProtKB-KW"/>
</dbReference>
<dbReference type="EC" id="3.6.1.-" evidence="11"/>
<dbReference type="GO" id="GO:0005524">
    <property type="term" value="F:ATP binding"/>
    <property type="evidence" value="ECO:0007669"/>
    <property type="project" value="UniProtKB-UniRule"/>
</dbReference>
<evidence type="ECO:0000259" key="13">
    <source>
        <dbReference type="PROSITE" id="PS50893"/>
    </source>
</evidence>
<feature type="binding site" evidence="11">
    <location>
        <begin position="327"/>
        <end position="334"/>
    </location>
    <ligand>
        <name>ATP</name>
        <dbReference type="ChEBI" id="CHEBI:30616"/>
        <label>2</label>
    </ligand>
</feature>
<keyword evidence="1 11" id="KW-0963">Cytoplasm</keyword>
<keyword evidence="15" id="KW-1185">Reference proteome</keyword>
<reference evidence="14 15" key="1">
    <citation type="submission" date="2019-06" db="EMBL/GenBank/DDBJ databases">
        <title>Whole genome sequence for Rhodospirillaceae sp. R148.</title>
        <authorList>
            <person name="Wang G."/>
        </authorList>
    </citation>
    <scope>NUCLEOTIDE SEQUENCE [LARGE SCALE GENOMIC DNA]</scope>
    <source>
        <strain evidence="14 15">R148</strain>
    </source>
</reference>
<sequence length="619" mass="68637">MAPPVPLLALHEAKVAFGPRPLFDSLSMGLSRGDRACLVGRNGSGKSTLLRVLAGVQELDGGSRFVQPGVTVAYLPQDPHFEPGGTVADHVAAGLGADHDQDPTTRHQVDAILARLNLGGDRQLAELSGGEGRRCALARALIIEPDVLLLDEPTNHLDLPTIEWIEDELARFKGALLVISHDRTFLNNLTRNTLWLDRGRIQRLDKSFAHFEDWSQELLDREAQEQHRLDRQIHREEKWLLRGVTARRKRNEGRLARLQDLRAKRRDWLSAPGTAKLAVDTAQGGGDLVIEAKEISKSYANGTGGEKKIIESFSTRIKRGERIGILGPNGAGKSTLVKMLIGKLAPDSGSVKLGTNLKPVYFDQRRESLDPDTTLWRALAPDGGDSIMVQGVQRHVVAYLRDFLFDDGQARQPVRTLSGGEKNRLLLSRLFANPSNLIVLDEPTNDLDMETLDLLLDVLDSYKGTLLLVSHDRDFLDRLVTSIIAVEGDGEVQEYVGGYSDYLARRNGKASKSAADKPPKLQPQRQVKPAGNKSTSRKLSYKDQRELDSLPQRMEEISARMAELETSLADPKLYEGDPKRVFGLAAELETARSELSTAEERWLELEEQREALSADRAPR</sequence>
<dbReference type="InterPro" id="IPR032524">
    <property type="entry name" value="ABC_tran_C"/>
</dbReference>
<feature type="domain" description="ABC transporter" evidence="13">
    <location>
        <begin position="290"/>
        <end position="514"/>
    </location>
</feature>
<protein>
    <recommendedName>
        <fullName evidence="11">ATP-binding protein Uup</fullName>
        <ecNumber evidence="11">3.6.1.-</ecNumber>
    </recommendedName>
</protein>
<dbReference type="AlphaFoldDB" id="A0A545T0X0"/>
<keyword evidence="8 11" id="KW-0234">DNA repair</keyword>
<keyword evidence="5 11" id="KW-0378">Hydrolase</keyword>
<dbReference type="SMART" id="SM00382">
    <property type="entry name" value="AAA"/>
    <property type="match status" value="2"/>
</dbReference>
<dbReference type="PROSITE" id="PS50893">
    <property type="entry name" value="ABC_TRANSPORTER_2"/>
    <property type="match status" value="2"/>
</dbReference>
<keyword evidence="2 11" id="KW-0677">Repeat</keyword>
<name>A0A545T0X0_9PROT</name>
<evidence type="ECO:0000256" key="6">
    <source>
        <dbReference type="ARBA" id="ARBA00022840"/>
    </source>
</evidence>
<comment type="subcellular location">
    <subcellularLocation>
        <location evidence="11">Cytoplasm</location>
    </subcellularLocation>
    <text evidence="11">Associates with ribosomes.</text>
</comment>
<feature type="coiled-coil region" evidence="11">
    <location>
        <begin position="588"/>
        <end position="615"/>
    </location>
</feature>
<dbReference type="GO" id="GO:0003677">
    <property type="term" value="F:DNA binding"/>
    <property type="evidence" value="ECO:0007669"/>
    <property type="project" value="UniProtKB-UniRule"/>
</dbReference>
<dbReference type="PANTHER" id="PTHR42855:SF1">
    <property type="entry name" value="ABC TRANSPORTER DOMAIN-CONTAINING PROTEIN"/>
    <property type="match status" value="1"/>
</dbReference>
<keyword evidence="4 11" id="KW-0227">DNA damage</keyword>
<dbReference type="InterPro" id="IPR051309">
    <property type="entry name" value="ABCF_ATPase"/>
</dbReference>
<feature type="binding site" evidence="11">
    <location>
        <begin position="40"/>
        <end position="47"/>
    </location>
    <ligand>
        <name>ATP</name>
        <dbReference type="ChEBI" id="CHEBI:30616"/>
        <label>1</label>
    </ligand>
</feature>
<dbReference type="Proteomes" id="UP000315252">
    <property type="component" value="Unassembled WGS sequence"/>
</dbReference>
<dbReference type="CDD" id="cd03221">
    <property type="entry name" value="ABCF_EF-3"/>
    <property type="match status" value="2"/>
</dbReference>
<dbReference type="InterPro" id="IPR043686">
    <property type="entry name" value="Uup"/>
</dbReference>
<dbReference type="InterPro" id="IPR027417">
    <property type="entry name" value="P-loop_NTPase"/>
</dbReference>
<dbReference type="InterPro" id="IPR037118">
    <property type="entry name" value="Val-tRNA_synth_C_sf"/>
</dbReference>
<dbReference type="GO" id="GO:0016887">
    <property type="term" value="F:ATP hydrolysis activity"/>
    <property type="evidence" value="ECO:0007669"/>
    <property type="project" value="UniProtKB-UniRule"/>
</dbReference>
<comment type="caution">
    <text evidence="14">The sequence shown here is derived from an EMBL/GenBank/DDBJ whole genome shotgun (WGS) entry which is preliminary data.</text>
</comment>